<keyword evidence="2" id="KW-1185">Reference proteome</keyword>
<evidence type="ECO:0000313" key="1">
    <source>
        <dbReference type="EMBL" id="CDR34026.1"/>
    </source>
</evidence>
<sequence length="123" mass="14128">MITSIESLPFCVRENCEITFTPKSNSDVTSVFFQVRKSEEEWRVIYKITLMKNAKKKVYREVKLKQGGRCLVGFFQQPFEKSGLSLNLGWDNISERDPLANQNLMVLSVSKEGLSVKSDYLNP</sequence>
<organism evidence="1 2">
    <name type="scientific">Candidatus Criblamydia sequanensis CRIB-18</name>
    <dbReference type="NCBI Taxonomy" id="1437425"/>
    <lineage>
        <taxon>Bacteria</taxon>
        <taxon>Pseudomonadati</taxon>
        <taxon>Chlamydiota</taxon>
        <taxon>Chlamydiia</taxon>
        <taxon>Parachlamydiales</taxon>
        <taxon>Candidatus Criblamydiaceae</taxon>
        <taxon>Candidatus Criblamydia</taxon>
    </lineage>
</organism>
<evidence type="ECO:0000313" key="2">
    <source>
        <dbReference type="Proteomes" id="UP000031552"/>
    </source>
</evidence>
<reference evidence="1" key="2">
    <citation type="submission" date="2014-09" db="EMBL/GenBank/DDBJ databases">
        <title>Criblamydia sequanensis harbors a mega-plasmid encoding arsenite resistance.</title>
        <authorList>
            <person name="Bertelli C."/>
            <person name="Goesmann A."/>
            <person name="Greub G."/>
        </authorList>
    </citation>
    <scope>NUCLEOTIDE SEQUENCE [LARGE SCALE GENOMIC DNA]</scope>
    <source>
        <strain evidence="1">CRIB-18</strain>
    </source>
</reference>
<proteinExistence type="predicted"/>
<protein>
    <submittedName>
        <fullName evidence="1">Uncharacterized protein</fullName>
    </submittedName>
</protein>
<reference evidence="1" key="1">
    <citation type="submission" date="2013-12" db="EMBL/GenBank/DDBJ databases">
        <authorList>
            <person name="Linke B."/>
        </authorList>
    </citation>
    <scope>NUCLEOTIDE SEQUENCE [LARGE SCALE GENOMIC DNA]</scope>
    <source>
        <strain evidence="1">CRIB-18</strain>
    </source>
</reference>
<dbReference type="Proteomes" id="UP000031552">
    <property type="component" value="Unassembled WGS sequence"/>
</dbReference>
<comment type="caution">
    <text evidence="1">The sequence shown here is derived from an EMBL/GenBank/DDBJ whole genome shotgun (WGS) entry which is preliminary data.</text>
</comment>
<dbReference type="AlphaFoldDB" id="A0A090CZ58"/>
<accession>A0A090CZ58</accession>
<dbReference type="EMBL" id="CCEJ010000005">
    <property type="protein sequence ID" value="CDR34026.1"/>
    <property type="molecule type" value="Genomic_DNA"/>
</dbReference>
<name>A0A090CZ58_9BACT</name>
<gene>
    <name evidence="1" type="ORF">CSEC_1203</name>
</gene>
<dbReference type="RefSeq" id="WP_041017583.1">
    <property type="nucleotide sequence ID" value="NZ_CCEJ010000005.1"/>
</dbReference>